<keyword evidence="10" id="KW-1185">Reference proteome</keyword>
<keyword evidence="6 7" id="KW-0139">CF(1)</keyword>
<evidence type="ECO:0000256" key="6">
    <source>
        <dbReference type="ARBA" id="ARBA00023196"/>
    </source>
</evidence>
<keyword evidence="9" id="KW-0378">Hydrolase</keyword>
<accession>U4KLI3</accession>
<keyword evidence="7" id="KW-1003">Cell membrane</keyword>
<dbReference type="KEGG" id="apal:BN85412320"/>
<comment type="subunit">
    <text evidence="7">F-type ATPases have 2 components, CF(1) - the catalytic core - and CF(0) - the membrane proton channel. CF(1) has five subunits: alpha(3), beta(3), gamma(1), delta(1), epsilon(1). CF(0) has three main subunits: a, b and c.</text>
</comment>
<dbReference type="GO" id="GO:0016787">
    <property type="term" value="F:hydrolase activity"/>
    <property type="evidence" value="ECO:0007669"/>
    <property type="project" value="UniProtKB-KW"/>
</dbReference>
<dbReference type="InterPro" id="IPR020546">
    <property type="entry name" value="ATP_synth_F1_dsu/esu_N"/>
</dbReference>
<evidence type="ECO:0000256" key="2">
    <source>
        <dbReference type="ARBA" id="ARBA00005712"/>
    </source>
</evidence>
<evidence type="ECO:0000259" key="8">
    <source>
        <dbReference type="Pfam" id="PF02823"/>
    </source>
</evidence>
<name>U4KLI3_ALTPJ</name>
<dbReference type="Proteomes" id="UP000032740">
    <property type="component" value="Chromosome"/>
</dbReference>
<organism evidence="9 10">
    <name type="scientific">Alteracholeplasma palmae (strain ATCC 49389 / J233)</name>
    <name type="common">Acholeplasma palmae</name>
    <dbReference type="NCBI Taxonomy" id="1318466"/>
    <lineage>
        <taxon>Bacteria</taxon>
        <taxon>Bacillati</taxon>
        <taxon>Mycoplasmatota</taxon>
        <taxon>Mollicutes</taxon>
        <taxon>Acholeplasmatales</taxon>
        <taxon>Acholeplasmataceae</taxon>
        <taxon>Acholeplasma</taxon>
    </lineage>
</organism>
<proteinExistence type="inferred from homology"/>
<dbReference type="Pfam" id="PF02823">
    <property type="entry name" value="ATP-synt_DE_N"/>
    <property type="match status" value="1"/>
</dbReference>
<keyword evidence="7" id="KW-0066">ATP synthesis</keyword>
<dbReference type="GO" id="GO:0045259">
    <property type="term" value="C:proton-transporting ATP synthase complex"/>
    <property type="evidence" value="ECO:0007669"/>
    <property type="project" value="UniProtKB-KW"/>
</dbReference>
<evidence type="ECO:0000313" key="9">
    <source>
        <dbReference type="EMBL" id="CCV64809.1"/>
    </source>
</evidence>
<dbReference type="SUPFAM" id="SSF51344">
    <property type="entry name" value="Epsilon subunit of F1F0-ATP synthase N-terminal domain"/>
    <property type="match status" value="1"/>
</dbReference>
<keyword evidence="4 7" id="KW-0406">Ion transport</keyword>
<gene>
    <name evidence="7 9" type="primary">atpC</name>
    <name evidence="9" type="ORF">BN85412320</name>
</gene>
<dbReference type="HOGENOM" id="CLU_084338_3_0_14"/>
<dbReference type="RefSeq" id="WP_030003692.1">
    <property type="nucleotide sequence ID" value="NC_022538.1"/>
</dbReference>
<dbReference type="GO" id="GO:0005524">
    <property type="term" value="F:ATP binding"/>
    <property type="evidence" value="ECO:0007669"/>
    <property type="project" value="UniProtKB-UniRule"/>
</dbReference>
<evidence type="ECO:0000256" key="3">
    <source>
        <dbReference type="ARBA" id="ARBA00022448"/>
    </source>
</evidence>
<evidence type="ECO:0000256" key="5">
    <source>
        <dbReference type="ARBA" id="ARBA00023136"/>
    </source>
</evidence>
<keyword evidence="5 7" id="KW-0472">Membrane</keyword>
<dbReference type="InterPro" id="IPR036771">
    <property type="entry name" value="ATPsynth_dsu/esu_N"/>
</dbReference>
<dbReference type="Gene3D" id="2.60.15.10">
    <property type="entry name" value="F0F1 ATP synthase delta/epsilon subunit, N-terminal"/>
    <property type="match status" value="1"/>
</dbReference>
<comment type="function">
    <text evidence="7">Produces ATP from ADP in the presence of a proton gradient across the membrane.</text>
</comment>
<feature type="domain" description="ATP synthase F1 complex delta/epsilon subunit N-terminal" evidence="8">
    <location>
        <begin position="1"/>
        <end position="79"/>
    </location>
</feature>
<reference evidence="9 10" key="1">
    <citation type="journal article" date="2013" name="J. Mol. Microbiol. Biotechnol.">
        <title>Analysis of the Complete Genomes of Acholeplasma brassicae , A. palmae and A. laidlawii and Their Comparison to the Obligate Parasites from ' Candidatus Phytoplasma'.</title>
        <authorList>
            <person name="Kube M."/>
            <person name="Siewert C."/>
            <person name="Migdoll A.M."/>
            <person name="Duduk B."/>
            <person name="Holz S."/>
            <person name="Rabus R."/>
            <person name="Seemuller E."/>
            <person name="Mitrovic J."/>
            <person name="Muller I."/>
            <person name="Buttner C."/>
            <person name="Reinhardt R."/>
        </authorList>
    </citation>
    <scope>NUCLEOTIDE SEQUENCE [LARGE SCALE GENOMIC DNA]</scope>
    <source>
        <strain evidence="9 10">J233</strain>
    </source>
</reference>
<evidence type="ECO:0000313" key="10">
    <source>
        <dbReference type="Proteomes" id="UP000032740"/>
    </source>
</evidence>
<dbReference type="GO" id="GO:0012505">
    <property type="term" value="C:endomembrane system"/>
    <property type="evidence" value="ECO:0007669"/>
    <property type="project" value="UniProtKB-SubCell"/>
</dbReference>
<dbReference type="AlphaFoldDB" id="U4KLI3"/>
<dbReference type="GO" id="GO:0046933">
    <property type="term" value="F:proton-transporting ATP synthase activity, rotational mechanism"/>
    <property type="evidence" value="ECO:0007669"/>
    <property type="project" value="UniProtKB-UniRule"/>
</dbReference>
<dbReference type="GO" id="GO:0005886">
    <property type="term" value="C:plasma membrane"/>
    <property type="evidence" value="ECO:0007669"/>
    <property type="project" value="UniProtKB-SubCell"/>
</dbReference>
<protein>
    <recommendedName>
        <fullName evidence="7">ATP synthase epsilon chain</fullName>
    </recommendedName>
    <alternativeName>
        <fullName evidence="7">ATP synthase F1 sector epsilon subunit</fullName>
    </alternativeName>
    <alternativeName>
        <fullName evidence="7">F-ATPase epsilon subunit</fullName>
    </alternativeName>
</protein>
<keyword evidence="7" id="KW-0375">Hydrogen ion transport</keyword>
<evidence type="ECO:0000256" key="7">
    <source>
        <dbReference type="HAMAP-Rule" id="MF_00530"/>
    </source>
</evidence>
<comment type="subcellular location">
    <subcellularLocation>
        <location evidence="7">Cell membrane</location>
        <topology evidence="7">Peripheral membrane protein</topology>
    </subcellularLocation>
    <subcellularLocation>
        <location evidence="1">Endomembrane system</location>
        <topology evidence="1">Peripheral membrane protein</topology>
    </subcellularLocation>
</comment>
<dbReference type="InterPro" id="IPR001469">
    <property type="entry name" value="ATP_synth_F1_dsu/esu"/>
</dbReference>
<evidence type="ECO:0000256" key="1">
    <source>
        <dbReference type="ARBA" id="ARBA00004184"/>
    </source>
</evidence>
<dbReference type="HAMAP" id="MF_00530">
    <property type="entry name" value="ATP_synth_epsil_bac"/>
    <property type="match status" value="1"/>
</dbReference>
<dbReference type="OrthoDB" id="9804110at2"/>
<comment type="similarity">
    <text evidence="2 7">Belongs to the ATPase epsilon chain family.</text>
</comment>
<dbReference type="STRING" id="1318466.BN85412320"/>
<sequence length="129" mass="14493">MKFKVTVYDGVRYQDEVKYVVVSNHDGETAILQKHVPIILTVDKGFVKLVSEDSVSYLVLENGVVTFKNNELNVLALEAQIGPTYEKAKSAFDKAKKANLEEEKKDNIDMSKLEMELRESIIKSGAGRL</sequence>
<keyword evidence="3 7" id="KW-0813">Transport</keyword>
<evidence type="ECO:0000256" key="4">
    <source>
        <dbReference type="ARBA" id="ARBA00023065"/>
    </source>
</evidence>
<dbReference type="EMBL" id="FO681347">
    <property type="protein sequence ID" value="CCV64809.1"/>
    <property type="molecule type" value="Genomic_DNA"/>
</dbReference>